<keyword evidence="2" id="KW-1185">Reference proteome</keyword>
<dbReference type="NCBIfam" id="TIGR01683">
    <property type="entry name" value="thiS"/>
    <property type="match status" value="1"/>
</dbReference>
<dbReference type="PANTHER" id="PTHR34472:SF1">
    <property type="entry name" value="SULFUR CARRIER PROTEIN THIS"/>
    <property type="match status" value="1"/>
</dbReference>
<name>A0A931I0M4_9HYPH</name>
<dbReference type="Proteomes" id="UP000631694">
    <property type="component" value="Unassembled WGS sequence"/>
</dbReference>
<dbReference type="SUPFAM" id="SSF54285">
    <property type="entry name" value="MoaD/ThiS"/>
    <property type="match status" value="1"/>
</dbReference>
<dbReference type="InterPro" id="IPR010035">
    <property type="entry name" value="Thi_S"/>
</dbReference>
<dbReference type="EMBL" id="JADZLT010000040">
    <property type="protein sequence ID" value="MBH0236811.1"/>
    <property type="molecule type" value="Genomic_DNA"/>
</dbReference>
<protein>
    <submittedName>
        <fullName evidence="1">Sulfur carrier protein ThiS</fullName>
    </submittedName>
</protein>
<dbReference type="CDD" id="cd00565">
    <property type="entry name" value="Ubl_ThiS"/>
    <property type="match status" value="1"/>
</dbReference>
<dbReference type="Pfam" id="PF02597">
    <property type="entry name" value="ThiS"/>
    <property type="match status" value="1"/>
</dbReference>
<evidence type="ECO:0000313" key="1">
    <source>
        <dbReference type="EMBL" id="MBH0236811.1"/>
    </source>
</evidence>
<reference evidence="1" key="1">
    <citation type="submission" date="2020-12" db="EMBL/GenBank/DDBJ databases">
        <title>Methylobrevis albus sp. nov., isolated from fresh water lack sediment.</title>
        <authorList>
            <person name="Zou Q."/>
        </authorList>
    </citation>
    <scope>NUCLEOTIDE SEQUENCE</scope>
    <source>
        <strain evidence="1">L22</strain>
    </source>
</reference>
<dbReference type="InterPro" id="IPR016155">
    <property type="entry name" value="Mopterin_synth/thiamin_S_b"/>
</dbReference>
<dbReference type="Gene3D" id="3.10.20.30">
    <property type="match status" value="1"/>
</dbReference>
<dbReference type="AlphaFoldDB" id="A0A931I0M4"/>
<accession>A0A931I0M4</accession>
<dbReference type="PANTHER" id="PTHR34472">
    <property type="entry name" value="SULFUR CARRIER PROTEIN THIS"/>
    <property type="match status" value="1"/>
</dbReference>
<gene>
    <name evidence="1" type="primary">thiS</name>
    <name evidence="1" type="ORF">I5731_03160</name>
</gene>
<comment type="caution">
    <text evidence="1">The sequence shown here is derived from an EMBL/GenBank/DDBJ whole genome shotgun (WGS) entry which is preliminary data.</text>
</comment>
<evidence type="ECO:0000313" key="2">
    <source>
        <dbReference type="Proteomes" id="UP000631694"/>
    </source>
</evidence>
<dbReference type="InterPro" id="IPR012675">
    <property type="entry name" value="Beta-grasp_dom_sf"/>
</dbReference>
<organism evidence="1 2">
    <name type="scientific">Methylobrevis albus</name>
    <dbReference type="NCBI Taxonomy" id="2793297"/>
    <lineage>
        <taxon>Bacteria</taxon>
        <taxon>Pseudomonadati</taxon>
        <taxon>Pseudomonadota</taxon>
        <taxon>Alphaproteobacteria</taxon>
        <taxon>Hyphomicrobiales</taxon>
        <taxon>Pleomorphomonadaceae</taxon>
        <taxon>Methylobrevis</taxon>
    </lineage>
</organism>
<sequence length="65" mass="6727">MQIQLNGEAIETAAATLDALVVAQDYDPDIVATALNGEFVPRGERAATPLGEGDAVEVFSPRQGG</sequence>
<dbReference type="InterPro" id="IPR003749">
    <property type="entry name" value="ThiS/MoaD-like"/>
</dbReference>
<proteinExistence type="predicted"/>
<dbReference type="RefSeq" id="WP_197309909.1">
    <property type="nucleotide sequence ID" value="NZ_JADZLT010000040.1"/>
</dbReference>